<reference evidence="2" key="1">
    <citation type="submission" date="2021-10" db="EMBL/GenBank/DDBJ databases">
        <title>Novel species in genus Arthrobacter.</title>
        <authorList>
            <person name="Liu Y."/>
        </authorList>
    </citation>
    <scope>NUCLEOTIDE SEQUENCE</scope>
    <source>
        <strain evidence="2">Zg-Y453</strain>
    </source>
</reference>
<name>A0A9X1MEJ1_9MICC</name>
<dbReference type="EMBL" id="JAJFZV010000007">
    <property type="protein sequence ID" value="MCC3297830.1"/>
    <property type="molecule type" value="Genomic_DNA"/>
</dbReference>
<organism evidence="2 3">
    <name type="scientific">Arthrobacter caoxuetaonis</name>
    <dbReference type="NCBI Taxonomy" id="2886935"/>
    <lineage>
        <taxon>Bacteria</taxon>
        <taxon>Bacillati</taxon>
        <taxon>Actinomycetota</taxon>
        <taxon>Actinomycetes</taxon>
        <taxon>Micrococcales</taxon>
        <taxon>Micrococcaceae</taxon>
        <taxon>Arthrobacter</taxon>
    </lineage>
</organism>
<dbReference type="Gene3D" id="1.20.120.450">
    <property type="entry name" value="dinb family like domain"/>
    <property type="match status" value="1"/>
</dbReference>
<sequence>MTNLNAIPKETKDWSFVADEGCSECGYSPHFGQETGSRLRHTATAWRELLSHPQASQRPVAHVWSPLEYAAHVRDMCRLACERVRLMLAESVPTFSNWDQDEQAEINDYLNSDRLALSADLESHLELAARVFDQVPSSSWERAGLRGDGKEFTVQSFSCFVLHEVEHHLQDASEGLRKVL</sequence>
<dbReference type="RefSeq" id="WP_227895703.1">
    <property type="nucleotide sequence ID" value="NZ_CP099466.1"/>
</dbReference>
<protein>
    <submittedName>
        <fullName evidence="2">DinB family protein</fullName>
    </submittedName>
</protein>
<evidence type="ECO:0000313" key="3">
    <source>
        <dbReference type="Proteomes" id="UP001139158"/>
    </source>
</evidence>
<dbReference type="InterPro" id="IPR024775">
    <property type="entry name" value="DinB-like"/>
</dbReference>
<accession>A0A9X1MEJ1</accession>
<proteinExistence type="predicted"/>
<dbReference type="Pfam" id="PF12867">
    <property type="entry name" value="DinB_2"/>
    <property type="match status" value="1"/>
</dbReference>
<dbReference type="AlphaFoldDB" id="A0A9X1MEJ1"/>
<dbReference type="InterPro" id="IPR034660">
    <property type="entry name" value="DinB/YfiT-like"/>
</dbReference>
<evidence type="ECO:0000259" key="1">
    <source>
        <dbReference type="Pfam" id="PF12867"/>
    </source>
</evidence>
<gene>
    <name evidence="2" type="ORF">LJ757_08450</name>
</gene>
<dbReference type="SUPFAM" id="SSF109854">
    <property type="entry name" value="DinB/YfiT-like putative metalloenzymes"/>
    <property type="match status" value="1"/>
</dbReference>
<comment type="caution">
    <text evidence="2">The sequence shown here is derived from an EMBL/GenBank/DDBJ whole genome shotgun (WGS) entry which is preliminary data.</text>
</comment>
<keyword evidence="3" id="KW-1185">Reference proteome</keyword>
<evidence type="ECO:0000313" key="2">
    <source>
        <dbReference type="EMBL" id="MCC3297830.1"/>
    </source>
</evidence>
<feature type="domain" description="DinB-like" evidence="1">
    <location>
        <begin position="39"/>
        <end position="170"/>
    </location>
</feature>
<dbReference type="Proteomes" id="UP001139158">
    <property type="component" value="Unassembled WGS sequence"/>
</dbReference>